<comment type="similarity">
    <text evidence="1">Belongs to the peptidase S66 family.</text>
</comment>
<reference evidence="10 11" key="1">
    <citation type="submission" date="2014-06" db="EMBL/GenBank/DDBJ databases">
        <title>Draft genome sequence of Idiomarina sp. MCCC 1A10513.</title>
        <authorList>
            <person name="Du J."/>
            <person name="Lai Q."/>
            <person name="Shao Z."/>
        </authorList>
    </citation>
    <scope>NUCLEOTIDE SEQUENCE [LARGE SCALE GENOMIC DNA]</scope>
    <source>
        <strain evidence="10 11">MCCC 1A10513</strain>
    </source>
</reference>
<dbReference type="InterPro" id="IPR027478">
    <property type="entry name" value="LdcA_N"/>
</dbReference>
<dbReference type="Gene3D" id="3.50.30.60">
    <property type="entry name" value="LD-carboxypeptidase A C-terminal domain-like"/>
    <property type="match status" value="1"/>
</dbReference>
<feature type="active site" description="Nucleophile" evidence="6">
    <location>
        <position position="152"/>
    </location>
</feature>
<proteinExistence type="inferred from homology"/>
<dbReference type="RefSeq" id="WP_034729896.1">
    <property type="nucleotide sequence ID" value="NZ_JPIN01000001.1"/>
</dbReference>
<dbReference type="OrthoDB" id="9807329at2"/>
<dbReference type="SUPFAM" id="SSF52317">
    <property type="entry name" value="Class I glutamine amidotransferase-like"/>
    <property type="match status" value="1"/>
</dbReference>
<name>A0A094IVT4_9GAMM</name>
<dbReference type="PANTHER" id="PTHR30237">
    <property type="entry name" value="MURAMOYLTETRAPEPTIDE CARBOXYPEPTIDASE"/>
    <property type="match status" value="1"/>
</dbReference>
<gene>
    <name evidence="10" type="ORF">IDAT_02250</name>
</gene>
<feature type="domain" description="LD-carboxypeptidase C-terminal" evidence="9">
    <location>
        <begin position="225"/>
        <end position="341"/>
    </location>
</feature>
<evidence type="ECO:0008006" key="12">
    <source>
        <dbReference type="Google" id="ProtNLM"/>
    </source>
</evidence>
<dbReference type="Proteomes" id="UP000053718">
    <property type="component" value="Unassembled WGS sequence"/>
</dbReference>
<dbReference type="EMBL" id="JPIN01000001">
    <property type="protein sequence ID" value="KFZ29929.1"/>
    <property type="molecule type" value="Genomic_DNA"/>
</dbReference>
<accession>A0A094IVT4</accession>
<evidence type="ECO:0000256" key="3">
    <source>
        <dbReference type="ARBA" id="ARBA00022670"/>
    </source>
</evidence>
<evidence type="ECO:0000259" key="8">
    <source>
        <dbReference type="Pfam" id="PF02016"/>
    </source>
</evidence>
<feature type="active site" description="Charge relay system" evidence="6">
    <location>
        <position position="256"/>
    </location>
</feature>
<dbReference type="InterPro" id="IPR040921">
    <property type="entry name" value="Peptidase_S66C"/>
</dbReference>
<dbReference type="Pfam" id="PF02016">
    <property type="entry name" value="Peptidase_S66"/>
    <property type="match status" value="1"/>
</dbReference>
<keyword evidence="5" id="KW-0720">Serine protease</keyword>
<dbReference type="eggNOG" id="COG1619">
    <property type="taxonomic scope" value="Bacteria"/>
</dbReference>
<dbReference type="Pfam" id="PF17676">
    <property type="entry name" value="Peptidase_S66C"/>
    <property type="match status" value="1"/>
</dbReference>
<dbReference type="InterPro" id="IPR029062">
    <property type="entry name" value="Class_I_gatase-like"/>
</dbReference>
<evidence type="ECO:0000256" key="6">
    <source>
        <dbReference type="PIRSR" id="PIRSR028757-1"/>
    </source>
</evidence>
<organism evidence="10 11">
    <name type="scientific">Pseudidiomarina atlantica</name>
    <dbReference type="NCBI Taxonomy" id="1517416"/>
    <lineage>
        <taxon>Bacteria</taxon>
        <taxon>Pseudomonadati</taxon>
        <taxon>Pseudomonadota</taxon>
        <taxon>Gammaproteobacteria</taxon>
        <taxon>Alteromonadales</taxon>
        <taxon>Idiomarinaceae</taxon>
        <taxon>Pseudidiomarina</taxon>
    </lineage>
</organism>
<evidence type="ECO:0000313" key="11">
    <source>
        <dbReference type="Proteomes" id="UP000053718"/>
    </source>
</evidence>
<keyword evidence="4" id="KW-0378">Hydrolase</keyword>
<dbReference type="InterPro" id="IPR006311">
    <property type="entry name" value="TAT_signal"/>
</dbReference>
<evidence type="ECO:0000256" key="7">
    <source>
        <dbReference type="SAM" id="SignalP"/>
    </source>
</evidence>
<dbReference type="InterPro" id="IPR003507">
    <property type="entry name" value="S66_fam"/>
</dbReference>
<dbReference type="AlphaFoldDB" id="A0A094IVT4"/>
<evidence type="ECO:0000313" key="10">
    <source>
        <dbReference type="EMBL" id="KFZ29929.1"/>
    </source>
</evidence>
<dbReference type="PROSITE" id="PS51318">
    <property type="entry name" value="TAT"/>
    <property type="match status" value="1"/>
</dbReference>
<evidence type="ECO:0000256" key="5">
    <source>
        <dbReference type="ARBA" id="ARBA00022825"/>
    </source>
</evidence>
<dbReference type="PIRSF" id="PIRSF028757">
    <property type="entry name" value="LD-carboxypeptidase"/>
    <property type="match status" value="1"/>
</dbReference>
<comment type="caution">
    <text evidence="10">The sequence shown here is derived from an EMBL/GenBank/DDBJ whole genome shotgun (WGS) entry which is preliminary data.</text>
</comment>
<keyword evidence="11" id="KW-1185">Reference proteome</keyword>
<evidence type="ECO:0000259" key="9">
    <source>
        <dbReference type="Pfam" id="PF17676"/>
    </source>
</evidence>
<protein>
    <recommendedName>
        <fullName evidence="12">Microcin C7 resistance protein MccF</fullName>
    </recommendedName>
</protein>
<feature type="chain" id="PRO_5001904695" description="Microcin C7 resistance protein MccF" evidence="7">
    <location>
        <begin position="25"/>
        <end position="359"/>
    </location>
</feature>
<keyword evidence="3" id="KW-0645">Protease</keyword>
<dbReference type="CDD" id="cd07025">
    <property type="entry name" value="Peptidase_S66"/>
    <property type="match status" value="1"/>
</dbReference>
<dbReference type="Gene3D" id="3.40.50.10740">
    <property type="entry name" value="Class I glutamine amidotransferase-like"/>
    <property type="match status" value="1"/>
</dbReference>
<keyword evidence="2" id="KW-0121">Carboxypeptidase</keyword>
<evidence type="ECO:0000256" key="2">
    <source>
        <dbReference type="ARBA" id="ARBA00022645"/>
    </source>
</evidence>
<dbReference type="GO" id="GO:0008236">
    <property type="term" value="F:serine-type peptidase activity"/>
    <property type="evidence" value="ECO:0007669"/>
    <property type="project" value="UniProtKB-KW"/>
</dbReference>
<keyword evidence="7" id="KW-0732">Signal</keyword>
<dbReference type="InterPro" id="IPR040449">
    <property type="entry name" value="Peptidase_S66_N"/>
</dbReference>
<sequence>MDRRSFIKTLAAGAAATTVLSPLAAAGGISGMAGTTGSGLGAGRLPRALKAGDTVRMVAPASAVEDRHHVLIAKESFEALGFNVQLGEHVFGRHGYLSGTDAERAADVNKAFADDSVDAVIAVRGGWGCNRILPLLDYDMIRANNKVLLGYSDITSLMNALYVKTGMVSFHGPNGFSYWADFQAQQFRDVIMDGKSTTMRNYKEKEETLTMMSNRTTTVNGGKAQGVLVGGNLTVLTSLCGTPYFPDLKGKILMLEDVGENIYRIDRFLSQLQLAGHLDGVAGIVFGHCTECDPGGGFGSFTLHEVFAHYFEPLGVPTYTGAQFGHIRDNHILPVGHVVELDADAATLTLLGSAVQTVS</sequence>
<evidence type="ECO:0000256" key="1">
    <source>
        <dbReference type="ARBA" id="ARBA00010233"/>
    </source>
</evidence>
<evidence type="ECO:0000256" key="4">
    <source>
        <dbReference type="ARBA" id="ARBA00022801"/>
    </source>
</evidence>
<feature type="signal peptide" evidence="7">
    <location>
        <begin position="1"/>
        <end position="24"/>
    </location>
</feature>
<feature type="active site" description="Charge relay system" evidence="6">
    <location>
        <position position="326"/>
    </location>
</feature>
<feature type="domain" description="LD-carboxypeptidase N-terminal" evidence="8">
    <location>
        <begin position="55"/>
        <end position="172"/>
    </location>
</feature>
<dbReference type="GO" id="GO:0004180">
    <property type="term" value="F:carboxypeptidase activity"/>
    <property type="evidence" value="ECO:0007669"/>
    <property type="project" value="UniProtKB-KW"/>
</dbReference>
<dbReference type="GO" id="GO:0006508">
    <property type="term" value="P:proteolysis"/>
    <property type="evidence" value="ECO:0007669"/>
    <property type="project" value="UniProtKB-KW"/>
</dbReference>
<dbReference type="STRING" id="1517416.IDAT_02250"/>
<dbReference type="PANTHER" id="PTHR30237:SF2">
    <property type="entry name" value="MUREIN TETRAPEPTIDE CARBOXYPEPTIDASE"/>
    <property type="match status" value="1"/>
</dbReference>
<dbReference type="InterPro" id="IPR027461">
    <property type="entry name" value="Carboxypeptidase_A_C_sf"/>
</dbReference>
<dbReference type="SUPFAM" id="SSF141986">
    <property type="entry name" value="LD-carboxypeptidase A C-terminal domain-like"/>
    <property type="match status" value="1"/>
</dbReference>